<dbReference type="EMBL" id="FOIL01000021">
    <property type="protein sequence ID" value="SET49508.1"/>
    <property type="molecule type" value="Genomic_DNA"/>
</dbReference>
<evidence type="ECO:0000256" key="4">
    <source>
        <dbReference type="ARBA" id="ARBA00022475"/>
    </source>
</evidence>
<dbReference type="GO" id="GO:0005886">
    <property type="term" value="C:plasma membrane"/>
    <property type="evidence" value="ECO:0007669"/>
    <property type="project" value="UniProtKB-SubCell"/>
</dbReference>
<dbReference type="AlphaFoldDB" id="A0A1I0EV92"/>
<feature type="transmembrane region" description="Helical" evidence="9">
    <location>
        <begin position="388"/>
        <end position="408"/>
    </location>
</feature>
<keyword evidence="3 9" id="KW-0813">Transport</keyword>
<proteinExistence type="inferred from homology"/>
<name>A0A1I0EV92_9FIRM</name>
<dbReference type="PANTHER" id="PTHR30330">
    <property type="entry name" value="AGSS FAMILY TRANSPORTER, SODIUM-ALANINE"/>
    <property type="match status" value="1"/>
</dbReference>
<evidence type="ECO:0000256" key="1">
    <source>
        <dbReference type="ARBA" id="ARBA00004651"/>
    </source>
</evidence>
<sequence length="469" mass="50002">MIMQILDAVDSFLYYPVLVIVMAAAGLYFSIRMGFVQIRMLGEGIHILKTTPADENGASPFQALMISTASCVGTGNIIGVSTAICLGGPGAAFWMTVLALLGCASSFTECTLAQVYKRRKPDGSFYGGPAYYIEGALHNKGLAMTFAVFLLLTYSFGFNLLCSYNVQSTFSTYSFYQEGVTPAIIGVIMAALVAVCIMGGGKRIEKTAGILVPVMGVAYVVVALIVLLMNVTELPHVFGVIFEDAFNFRAIFSGFAGSCLMYGVKRGLYSNEAGVGAAPNAAAAATVSHPAKQGLVQMLSIYIDTIILCNATVLMCLASGVAPTPELAGAEWVQASIASALGAFGPIFITVAMILFSFTTLIGNIYYCENGLAYLNNKKLPSKTFMNLFRAFAVLVIFVGAIIPMAAAWDVADITMGGMCLINLVACTMLSNVAVKTYRDYVRQKKAGLDPQFVATEVGLRDDEVECWK</sequence>
<gene>
    <name evidence="10" type="ORF">SAMN04487771_102126</name>
</gene>
<keyword evidence="8 9" id="KW-0472">Membrane</keyword>
<feature type="transmembrane region" description="Helical" evidence="9">
    <location>
        <begin position="180"/>
        <end position="198"/>
    </location>
</feature>
<dbReference type="FunFam" id="1.20.1740.10:FF:000004">
    <property type="entry name" value="Sodium:alanine symporter family protein"/>
    <property type="match status" value="1"/>
</dbReference>
<keyword evidence="5 9" id="KW-0812">Transmembrane</keyword>
<reference evidence="10 11" key="1">
    <citation type="submission" date="2016-10" db="EMBL/GenBank/DDBJ databases">
        <authorList>
            <person name="de Groot N.N."/>
        </authorList>
    </citation>
    <scope>NUCLEOTIDE SEQUENCE [LARGE SCALE GENOMIC DNA]</scope>
    <source>
        <strain evidence="10 11">KH1P1</strain>
    </source>
</reference>
<keyword evidence="6 9" id="KW-0769">Symport</keyword>
<keyword evidence="7 9" id="KW-1133">Transmembrane helix</keyword>
<evidence type="ECO:0000256" key="5">
    <source>
        <dbReference type="ARBA" id="ARBA00022692"/>
    </source>
</evidence>
<evidence type="ECO:0000256" key="2">
    <source>
        <dbReference type="ARBA" id="ARBA00009261"/>
    </source>
</evidence>
<protein>
    <submittedName>
        <fullName evidence="10">Alanine or glycine:cation symporter, AGCS family</fullName>
    </submittedName>
</protein>
<evidence type="ECO:0000256" key="7">
    <source>
        <dbReference type="ARBA" id="ARBA00022989"/>
    </source>
</evidence>
<dbReference type="InterPro" id="IPR001463">
    <property type="entry name" value="Na/Ala_symport"/>
</dbReference>
<dbReference type="Gene3D" id="1.20.1740.10">
    <property type="entry name" value="Amino acid/polyamine transporter I"/>
    <property type="match status" value="1"/>
</dbReference>
<dbReference type="Proteomes" id="UP000199820">
    <property type="component" value="Unassembled WGS sequence"/>
</dbReference>
<feature type="transmembrane region" description="Helical" evidence="9">
    <location>
        <begin position="301"/>
        <end position="323"/>
    </location>
</feature>
<evidence type="ECO:0000256" key="3">
    <source>
        <dbReference type="ARBA" id="ARBA00022448"/>
    </source>
</evidence>
<dbReference type="eggNOG" id="COG1115">
    <property type="taxonomic scope" value="Bacteria"/>
</dbReference>
<feature type="transmembrane region" description="Helical" evidence="9">
    <location>
        <begin position="414"/>
        <end position="435"/>
    </location>
</feature>
<keyword evidence="4 9" id="KW-1003">Cell membrane</keyword>
<evidence type="ECO:0000256" key="8">
    <source>
        <dbReference type="ARBA" id="ARBA00023136"/>
    </source>
</evidence>
<dbReference type="Pfam" id="PF01235">
    <property type="entry name" value="Na_Ala_symp"/>
    <property type="match status" value="1"/>
</dbReference>
<evidence type="ECO:0000256" key="6">
    <source>
        <dbReference type="ARBA" id="ARBA00022847"/>
    </source>
</evidence>
<comment type="subcellular location">
    <subcellularLocation>
        <location evidence="1 9">Cell membrane</location>
        <topology evidence="1 9">Multi-pass membrane protein</topology>
    </subcellularLocation>
</comment>
<organism evidence="10 11">
    <name type="scientific">[Clostridium] aminophilum</name>
    <dbReference type="NCBI Taxonomy" id="1526"/>
    <lineage>
        <taxon>Bacteria</taxon>
        <taxon>Bacillati</taxon>
        <taxon>Bacillota</taxon>
        <taxon>Clostridia</taxon>
        <taxon>Lachnospirales</taxon>
        <taxon>Lachnospiraceae</taxon>
    </lineage>
</organism>
<accession>A0A1I0EV92</accession>
<dbReference type="GO" id="GO:0005283">
    <property type="term" value="F:amino acid:sodium symporter activity"/>
    <property type="evidence" value="ECO:0007669"/>
    <property type="project" value="InterPro"/>
</dbReference>
<dbReference type="PRINTS" id="PR00175">
    <property type="entry name" value="NAALASMPORT"/>
</dbReference>
<evidence type="ECO:0000313" key="11">
    <source>
        <dbReference type="Proteomes" id="UP000199820"/>
    </source>
</evidence>
<dbReference type="RefSeq" id="WP_177171188.1">
    <property type="nucleotide sequence ID" value="NZ_FOIL01000021.1"/>
</dbReference>
<keyword evidence="11" id="KW-1185">Reference proteome</keyword>
<evidence type="ECO:0000256" key="9">
    <source>
        <dbReference type="RuleBase" id="RU363064"/>
    </source>
</evidence>
<feature type="transmembrane region" description="Helical" evidence="9">
    <location>
        <begin position="210"/>
        <end position="231"/>
    </location>
</feature>
<dbReference type="PANTHER" id="PTHR30330:SF1">
    <property type="entry name" value="AMINO-ACID CARRIER PROTEIN ALST"/>
    <property type="match status" value="1"/>
</dbReference>
<evidence type="ECO:0000313" key="10">
    <source>
        <dbReference type="EMBL" id="SET49508.1"/>
    </source>
</evidence>
<feature type="transmembrane region" description="Helical" evidence="9">
    <location>
        <begin position="246"/>
        <end position="264"/>
    </location>
</feature>
<feature type="transmembrane region" description="Helical" evidence="9">
    <location>
        <begin position="141"/>
        <end position="160"/>
    </location>
</feature>
<dbReference type="NCBIfam" id="TIGR00835">
    <property type="entry name" value="agcS"/>
    <property type="match status" value="1"/>
</dbReference>
<feature type="transmembrane region" description="Helical" evidence="9">
    <location>
        <begin position="343"/>
        <end position="367"/>
    </location>
</feature>
<feature type="transmembrane region" description="Helical" evidence="9">
    <location>
        <begin position="12"/>
        <end position="31"/>
    </location>
</feature>
<comment type="similarity">
    <text evidence="2 9">Belongs to the alanine or glycine:cation symporter (AGCS) (TC 2.A.25) family.</text>
</comment>